<gene>
    <name evidence="1" type="ORF">CFOL_v3_04316</name>
</gene>
<sequence>HDDVVVVTLAVENFEVNRVLIDNGTSTDILYYEVFEKMKISKDKLKPIDSPLSGFSGEPIQVKGIIKPLITVGVAPCQSTVSLNALGAIVSKPLLKMKFPTISGVGEVKGDQKMAV</sequence>
<dbReference type="OrthoDB" id="1400091at2759"/>
<name>A0A1Q3AYI3_CEPFO</name>
<comment type="caution">
    <text evidence="1">The sequence shown here is derived from an EMBL/GenBank/DDBJ whole genome shotgun (WGS) entry which is preliminary data.</text>
</comment>
<proteinExistence type="predicted"/>
<keyword evidence="2" id="KW-1185">Reference proteome</keyword>
<dbReference type="InParanoid" id="A0A1Q3AYI3"/>
<reference evidence="2" key="1">
    <citation type="submission" date="2016-04" db="EMBL/GenBank/DDBJ databases">
        <title>Cephalotus genome sequencing.</title>
        <authorList>
            <person name="Fukushima K."/>
            <person name="Hasebe M."/>
            <person name="Fang X."/>
        </authorList>
    </citation>
    <scope>NUCLEOTIDE SEQUENCE [LARGE SCALE GENOMIC DNA]</scope>
    <source>
        <strain evidence="2">cv. St1</strain>
    </source>
</reference>
<dbReference type="AlphaFoldDB" id="A0A1Q3AYI3"/>
<evidence type="ECO:0000313" key="1">
    <source>
        <dbReference type="EMBL" id="GAV60787.1"/>
    </source>
</evidence>
<feature type="non-terminal residue" evidence="1">
    <location>
        <position position="1"/>
    </location>
</feature>
<dbReference type="EMBL" id="BDDD01000168">
    <property type="protein sequence ID" value="GAV60787.1"/>
    <property type="molecule type" value="Genomic_DNA"/>
</dbReference>
<accession>A0A1Q3AYI3</accession>
<organism evidence="1 2">
    <name type="scientific">Cephalotus follicularis</name>
    <name type="common">Albany pitcher plant</name>
    <dbReference type="NCBI Taxonomy" id="3775"/>
    <lineage>
        <taxon>Eukaryota</taxon>
        <taxon>Viridiplantae</taxon>
        <taxon>Streptophyta</taxon>
        <taxon>Embryophyta</taxon>
        <taxon>Tracheophyta</taxon>
        <taxon>Spermatophyta</taxon>
        <taxon>Magnoliopsida</taxon>
        <taxon>eudicotyledons</taxon>
        <taxon>Gunneridae</taxon>
        <taxon>Pentapetalae</taxon>
        <taxon>rosids</taxon>
        <taxon>fabids</taxon>
        <taxon>Oxalidales</taxon>
        <taxon>Cephalotaceae</taxon>
        <taxon>Cephalotus</taxon>
    </lineage>
</organism>
<dbReference type="Proteomes" id="UP000187406">
    <property type="component" value="Unassembled WGS sequence"/>
</dbReference>
<evidence type="ECO:0000313" key="2">
    <source>
        <dbReference type="Proteomes" id="UP000187406"/>
    </source>
</evidence>
<dbReference type="PANTHER" id="PTHR33240:SF8">
    <property type="entry name" value="OS03G0439900 PROTEIN"/>
    <property type="match status" value="1"/>
</dbReference>
<protein>
    <submittedName>
        <fullName evidence="1">Uncharacterized protein</fullName>
    </submittedName>
</protein>
<dbReference type="PANTHER" id="PTHR33240">
    <property type="entry name" value="OS08G0508500 PROTEIN"/>
    <property type="match status" value="1"/>
</dbReference>